<dbReference type="InterPro" id="IPR005489">
    <property type="entry name" value="DUF257"/>
</dbReference>
<protein>
    <recommendedName>
        <fullName evidence="3">KaiC-like domain-containing protein</fullName>
    </recommendedName>
</protein>
<dbReference type="Pfam" id="PF03192">
    <property type="entry name" value="DUF257"/>
    <property type="match status" value="1"/>
</dbReference>
<dbReference type="OrthoDB" id="85875at2157"/>
<dbReference type="EMBL" id="CP014854">
    <property type="protein sequence ID" value="ASI99172.1"/>
    <property type="molecule type" value="Genomic_DNA"/>
</dbReference>
<dbReference type="AlphaFoldDB" id="A0A218P2M3"/>
<evidence type="ECO:0000313" key="1">
    <source>
        <dbReference type="EMBL" id="ASI99172.1"/>
    </source>
</evidence>
<dbReference type="GeneID" id="33324322"/>
<dbReference type="RefSeq" id="WP_088863114.1">
    <property type="nucleotide sequence ID" value="NZ_CP014854.1"/>
</dbReference>
<reference evidence="1 2" key="1">
    <citation type="submission" date="2016-03" db="EMBL/GenBank/DDBJ databases">
        <title>Complete genome sequence of Thermococcus celer.</title>
        <authorList>
            <person name="Oger P.M."/>
        </authorList>
    </citation>
    <scope>NUCLEOTIDE SEQUENCE [LARGE SCALE GENOMIC DNA]</scope>
    <source>
        <strain evidence="1 2">Vu 13</strain>
    </source>
</reference>
<accession>A0A218P2M3</accession>
<evidence type="ECO:0008006" key="3">
    <source>
        <dbReference type="Google" id="ProtNLM"/>
    </source>
</evidence>
<dbReference type="Gene3D" id="3.40.50.11570">
    <property type="entry name" value="Protein of unknown function DUF257"/>
    <property type="match status" value="1"/>
</dbReference>
<dbReference type="Proteomes" id="UP000197156">
    <property type="component" value="Chromosome"/>
</dbReference>
<sequence length="220" mass="24642">MRNGGIEGVLSGLKPGETVLVEHDSVSSPELFLYLLSRWCASAEKPLLIDDFSDTFPEYVARLELMGLDVGPLMEVPVIKIGGRRKFGNVAGRVDLDKYSLDFGYYNRIYQNVVPGELVCNPVLGMHKLFVVLERTALIRLVRNVSTFVGNRSRFALYFINRDVLERVTPELLPLLEEISSTVLMWEANGGEYRLRVVKAANDEILGSTVSLSFKDVAKK</sequence>
<evidence type="ECO:0000313" key="2">
    <source>
        <dbReference type="Proteomes" id="UP000197156"/>
    </source>
</evidence>
<proteinExistence type="predicted"/>
<name>A0A218P2M3_THECE</name>
<organism evidence="1 2">
    <name type="scientific">Thermococcus celer Vu 13 = JCM 8558</name>
    <dbReference type="NCBI Taxonomy" id="1293037"/>
    <lineage>
        <taxon>Archaea</taxon>
        <taxon>Methanobacteriati</taxon>
        <taxon>Methanobacteriota</taxon>
        <taxon>Thermococci</taxon>
        <taxon>Thermococcales</taxon>
        <taxon>Thermococcaceae</taxon>
        <taxon>Thermococcus</taxon>
    </lineage>
</organism>
<keyword evidence="2" id="KW-1185">Reference proteome</keyword>
<gene>
    <name evidence="1" type="ORF">A3L02_06145</name>
</gene>
<dbReference type="KEGG" id="tce:A3L02_06145"/>